<reference evidence="2" key="1">
    <citation type="submission" date="2023-04" db="EMBL/GenBank/DDBJ databases">
        <authorList>
            <person name="Vijverberg K."/>
            <person name="Xiong W."/>
            <person name="Schranz E."/>
        </authorList>
    </citation>
    <scope>NUCLEOTIDE SEQUENCE</scope>
</reference>
<feature type="region of interest" description="Disordered" evidence="1">
    <location>
        <begin position="67"/>
        <end position="112"/>
    </location>
</feature>
<dbReference type="EMBL" id="OX465079">
    <property type="protein sequence ID" value="CAI9277744.1"/>
    <property type="molecule type" value="Genomic_DNA"/>
</dbReference>
<evidence type="ECO:0000313" key="2">
    <source>
        <dbReference type="EMBL" id="CAI9277744.1"/>
    </source>
</evidence>
<dbReference type="Proteomes" id="UP001177003">
    <property type="component" value="Chromosome 3"/>
</dbReference>
<evidence type="ECO:0000313" key="3">
    <source>
        <dbReference type="Proteomes" id="UP001177003"/>
    </source>
</evidence>
<organism evidence="2 3">
    <name type="scientific">Lactuca saligna</name>
    <name type="common">Willowleaf lettuce</name>
    <dbReference type="NCBI Taxonomy" id="75948"/>
    <lineage>
        <taxon>Eukaryota</taxon>
        <taxon>Viridiplantae</taxon>
        <taxon>Streptophyta</taxon>
        <taxon>Embryophyta</taxon>
        <taxon>Tracheophyta</taxon>
        <taxon>Spermatophyta</taxon>
        <taxon>Magnoliopsida</taxon>
        <taxon>eudicotyledons</taxon>
        <taxon>Gunneridae</taxon>
        <taxon>Pentapetalae</taxon>
        <taxon>asterids</taxon>
        <taxon>campanulids</taxon>
        <taxon>Asterales</taxon>
        <taxon>Asteraceae</taxon>
        <taxon>Cichorioideae</taxon>
        <taxon>Cichorieae</taxon>
        <taxon>Lactucinae</taxon>
        <taxon>Lactuca</taxon>
    </lineage>
</organism>
<protein>
    <submittedName>
        <fullName evidence="2">Uncharacterized protein</fullName>
    </submittedName>
</protein>
<name>A0AA35YPP4_LACSI</name>
<dbReference type="AlphaFoldDB" id="A0AA35YPP4"/>
<gene>
    <name evidence="2" type="ORF">LSALG_LOCUS17655</name>
</gene>
<evidence type="ECO:0000256" key="1">
    <source>
        <dbReference type="SAM" id="MobiDB-lite"/>
    </source>
</evidence>
<keyword evidence="3" id="KW-1185">Reference proteome</keyword>
<proteinExistence type="predicted"/>
<sequence length="154" mass="17501">MHVPESNVELKARHASCLRATCDLYLYIKQPNFFILPQKDTPNLFEISVTFEFDFLGSECRFLAAERKQEKKENRNSVGRASRGRRWPCRSKHECEGGGGSHLQQQLHNTGGGGKRLAVVEEVRGVKMAAGFNSPNLSAIWNTRQDLRRIWTSP</sequence>
<accession>A0AA35YPP4</accession>